<protein>
    <submittedName>
        <fullName evidence="3">FSA_C domain-containing protein</fullName>
    </submittedName>
</protein>
<reference evidence="3" key="1">
    <citation type="submission" date="2016-04" db="UniProtKB">
        <authorList>
            <consortium name="WormBaseParasite"/>
        </authorList>
    </citation>
    <scope>IDENTIFICATION</scope>
</reference>
<evidence type="ECO:0000313" key="2">
    <source>
        <dbReference type="Proteomes" id="UP000278807"/>
    </source>
</evidence>
<dbReference type="InterPro" id="IPR026728">
    <property type="entry name" value="BLTP3A/B"/>
</dbReference>
<dbReference type="EMBL" id="UZAE01000008">
    <property type="protein sequence ID" value="VDN95901.1"/>
    <property type="molecule type" value="Genomic_DNA"/>
</dbReference>
<dbReference type="Proteomes" id="UP000278807">
    <property type="component" value="Unassembled WGS sequence"/>
</dbReference>
<dbReference type="OrthoDB" id="43807at2759"/>
<proteinExistence type="predicted"/>
<organism evidence="3">
    <name type="scientific">Rodentolepis nana</name>
    <name type="common">Dwarf tapeworm</name>
    <name type="synonym">Hymenolepis nana</name>
    <dbReference type="NCBI Taxonomy" id="102285"/>
    <lineage>
        <taxon>Eukaryota</taxon>
        <taxon>Metazoa</taxon>
        <taxon>Spiralia</taxon>
        <taxon>Lophotrochozoa</taxon>
        <taxon>Platyhelminthes</taxon>
        <taxon>Cestoda</taxon>
        <taxon>Eucestoda</taxon>
        <taxon>Cyclophyllidea</taxon>
        <taxon>Hymenolepididae</taxon>
        <taxon>Rodentolepis</taxon>
    </lineage>
</organism>
<dbReference type="Pfam" id="PF24917">
    <property type="entry name" value="BLTP3A_B"/>
    <property type="match status" value="1"/>
</dbReference>
<accession>A0A158QGG6</accession>
<dbReference type="WBParaSite" id="HNAJ_0000004101-mRNA-1">
    <property type="protein sequence ID" value="HNAJ_0000004101-mRNA-1"/>
    <property type="gene ID" value="HNAJ_0000004101"/>
</dbReference>
<evidence type="ECO:0000313" key="1">
    <source>
        <dbReference type="EMBL" id="VDN95901.1"/>
    </source>
</evidence>
<evidence type="ECO:0000313" key="3">
    <source>
        <dbReference type="WBParaSite" id="HNAJ_0000004101-mRNA-1"/>
    </source>
</evidence>
<gene>
    <name evidence="1" type="ORF">HNAJ_LOCUS42</name>
</gene>
<dbReference type="AlphaFoldDB" id="A0A158QGG6"/>
<dbReference type="PANTHER" id="PTHR22774:SF11">
    <property type="entry name" value="CHOREIN N-TERMINAL DOMAIN-CONTAINING PROTEIN"/>
    <property type="match status" value="1"/>
</dbReference>
<reference evidence="1 2" key="2">
    <citation type="submission" date="2018-11" db="EMBL/GenBank/DDBJ databases">
        <authorList>
            <consortium name="Pathogen Informatics"/>
        </authorList>
    </citation>
    <scope>NUCLEOTIDE SEQUENCE [LARGE SCALE GENOMIC DNA]</scope>
</reference>
<keyword evidence="2" id="KW-1185">Reference proteome</keyword>
<sequence>MVVDSIVIKVEILEIPRQPTVNGSASSYRPSSGRYGLVERGIDGISLCIHELSAELISKVFKASVNLSHITLASRMPNWAPGPLNSTFIPLPERNSILIFKEVSWESTHLKADGLDERMTPVKIITNRAHLRVVLKKRLSDSSLVYGKMTLLIESLLWVLSVSQLEATIIFLKFLKRSMESASGDNLFKTKPVGLNNSAIIDPTVGTPFMPRSSDSKLIQAFDFFDVKENSFHLEANLIEMHFCEDNLRSSSMSTQLVEGGFVRMTIKSLHLDHYPAHPKGTSSLCLMNLNSGNRIELRLTNMEVMSFIVSLPVVTSRKDWAGCFEIDCARNQWLQSLKPLSDPDHYIFTHLSNPKMATLLESVVVFRLQDITVACVMLDNQKEEERWPLPLNIAKNHKRRTVLEALDGEQRSLISNSFLASDVLMHKLPVKTNLIAVDFTQCLSPESPNTVLPMILFAQINPLHIKFDVDTMIWLNAFLLNLTANLQSLFDEAENTSEHQTTPPPLFYRVESLMPRVILPMVPPPCNTDNPGGVEYPWTGPSALVMQIDQVILQTVPPPITAPMTKALSALLDKLKKQRRPSPAWGRDHILPDFALFREFVEQVSLNSLSNPPKSTGLLFCLHCPSVWAEFLTICEAAQRHPTGTPAFKTYRQAFFDPAPFTCWALAPSWPLWFRPPSTPRYSVTWSPDLGRSLTSPPSLPAPISLLIDLDTSANFFSMSSNLSSSNRSKPLHFTIGHSGAVFTFCPVERLRLPDAIDHLVFLYGIAFRLARLKASMGLDSYDIMARKEENGQVKRYHEWLITAKCLITHGVEVEVRSTLDSRYIDPPADFHVSENEGALSSLSSCSSTKPLTNSLLKSEVEGDTNGTLSSDGDIRKNSLISERPIVYGATSQELQATGVLKDSGLPSSSSELFAVCPPVSHSIVSFLKYYLFELNKFTNVNSSVVDDSDSFELILSDDEIFNEVFPNNFDEILPGEMGVDIANSAEFEEQPNTVTCEEQAVNFPPWKVQRLMLDLEGLSIDAAHSFDSTDISTIEARLWVGITSVNFFDPDDLEDDPADSDNSKDEVKLDIGDISTPLSSPAFLITLRFGGDALPGQPQTLLSPYDGWMAMHVGMMEETTLYPVPTSWEVLESLLGHWTSRGGVRAFHHLVTHGPGAGSMPFTNPPQLLDLTFCLEKGNLVLDLTARPRKWGRRSKRGGTLGQSESKAPIQKVRGFNELACTFFALISHPSKLPVTR</sequence>
<dbReference type="PANTHER" id="PTHR22774">
    <property type="entry name" value="CHOREIN N-TERMINAL DOMAIN-CONTAINING PROTEIN"/>
    <property type="match status" value="1"/>
</dbReference>
<name>A0A158QGG6_RODNA</name>
<dbReference type="STRING" id="102285.A0A158QGG6"/>